<feature type="region of interest" description="Disordered" evidence="1">
    <location>
        <begin position="538"/>
        <end position="557"/>
    </location>
</feature>
<dbReference type="PANTHER" id="PTHR36694">
    <property type="entry name" value="PASIFLORA 1, ISOFORM A-RELATED"/>
    <property type="match status" value="1"/>
</dbReference>
<feature type="region of interest" description="Disordered" evidence="1">
    <location>
        <begin position="192"/>
        <end position="245"/>
    </location>
</feature>
<feature type="transmembrane region" description="Helical" evidence="2">
    <location>
        <begin position="113"/>
        <end position="138"/>
    </location>
</feature>
<feature type="compositionally biased region" description="Basic residues" evidence="1">
    <location>
        <begin position="388"/>
        <end position="403"/>
    </location>
</feature>
<protein>
    <submittedName>
        <fullName evidence="3">Uncharacterized protein</fullName>
    </submittedName>
</protein>
<dbReference type="Proteomes" id="UP001620626">
    <property type="component" value="Unassembled WGS sequence"/>
</dbReference>
<name>A0ABD2KZ03_9BILA</name>
<feature type="compositionally biased region" description="Basic and acidic residues" evidence="1">
    <location>
        <begin position="404"/>
        <end position="417"/>
    </location>
</feature>
<gene>
    <name evidence="3" type="ORF">niasHT_017032</name>
</gene>
<feature type="transmembrane region" description="Helical" evidence="2">
    <location>
        <begin position="78"/>
        <end position="101"/>
    </location>
</feature>
<dbReference type="AlphaFoldDB" id="A0ABD2KZ03"/>
<dbReference type="EMBL" id="JBICBT010000605">
    <property type="protein sequence ID" value="KAL3107800.1"/>
    <property type="molecule type" value="Genomic_DNA"/>
</dbReference>
<evidence type="ECO:0000313" key="3">
    <source>
        <dbReference type="EMBL" id="KAL3107800.1"/>
    </source>
</evidence>
<feature type="compositionally biased region" description="Basic residues" evidence="1">
    <location>
        <begin position="313"/>
        <end position="326"/>
    </location>
</feature>
<keyword evidence="2" id="KW-0472">Membrane</keyword>
<sequence>MSCNPCCCLKLKDAAISIGIWSTIYSIMQLAIFGWQMAAIKYEKDRAANTLLPNYNTYGRYDIPTYYESYWQSPEERYYSWLFVIQILCLIAAFFLLFASIMMIYGVHTWSRFLLVPWMVTMCASILTSFAYCLIWWAGDVRDYWLLLTIVEMFGVLLNVYCFLVIIMFHRRMLVELEYYARRRKYDRFSQLPRETAQQQRTERAEMDRTDPRRSKETALPCQRPATESQWPYQSPHQPGAGAQLAGDLDATTNQRPKEMADEMHTARQLEQRHQKRDSPIILPHLHQIRSLSAMERPPQKSQFDEYGEMPRRDRRRRPTSHRKKSTPCGMCHRDQSLRRCHCCHASKHCHWHGHSAERHHKGSFSSSSSNSALGEYSAEELPTFGRRTSRKGRRSRRKRSRERARENTAWSDRESEISELGHTVRSEREYGNIGSLERQWTRPPPRMQFPTFEGRRRQQQQQSSRKGEPMPRADSASGTLSLQPQPILAPPPPAGIAIPQHIVIPPAQIGARASETLDSRAERKYRINSEITVSYDPKYHPPQANGQLTRRKPPEIPPRTFLSSQSLSPHSAGYINLSTNAPSVLQLDGRREPRPNQKLISMHSNV</sequence>
<accession>A0ABD2KZ03</accession>
<feature type="compositionally biased region" description="Polar residues" evidence="1">
    <location>
        <begin position="226"/>
        <end position="237"/>
    </location>
</feature>
<feature type="transmembrane region" description="Helical" evidence="2">
    <location>
        <begin position="144"/>
        <end position="169"/>
    </location>
</feature>
<dbReference type="PANTHER" id="PTHR36694:SF11">
    <property type="entry name" value="LP21121P-RELATED"/>
    <property type="match status" value="1"/>
</dbReference>
<keyword evidence="4" id="KW-1185">Reference proteome</keyword>
<reference evidence="3 4" key="1">
    <citation type="submission" date="2024-10" db="EMBL/GenBank/DDBJ databases">
        <authorList>
            <person name="Kim D."/>
        </authorList>
    </citation>
    <scope>NUCLEOTIDE SEQUENCE [LARGE SCALE GENOMIC DNA]</scope>
    <source>
        <strain evidence="3">BH-2024</strain>
    </source>
</reference>
<keyword evidence="2" id="KW-1133">Transmembrane helix</keyword>
<dbReference type="InterPro" id="IPR031720">
    <property type="entry name" value="DUF4728"/>
</dbReference>
<proteinExistence type="predicted"/>
<feature type="compositionally biased region" description="Basic and acidic residues" evidence="1">
    <location>
        <begin position="201"/>
        <end position="217"/>
    </location>
</feature>
<keyword evidence="2" id="KW-0812">Transmembrane</keyword>
<evidence type="ECO:0000256" key="1">
    <source>
        <dbReference type="SAM" id="MobiDB-lite"/>
    </source>
</evidence>
<evidence type="ECO:0000256" key="2">
    <source>
        <dbReference type="SAM" id="Phobius"/>
    </source>
</evidence>
<feature type="region of interest" description="Disordered" evidence="1">
    <location>
        <begin position="358"/>
        <end position="495"/>
    </location>
</feature>
<dbReference type="Pfam" id="PF15860">
    <property type="entry name" value="DUF4728"/>
    <property type="match status" value="1"/>
</dbReference>
<evidence type="ECO:0000313" key="4">
    <source>
        <dbReference type="Proteomes" id="UP001620626"/>
    </source>
</evidence>
<organism evidence="3 4">
    <name type="scientific">Heterodera trifolii</name>
    <dbReference type="NCBI Taxonomy" id="157864"/>
    <lineage>
        <taxon>Eukaryota</taxon>
        <taxon>Metazoa</taxon>
        <taxon>Ecdysozoa</taxon>
        <taxon>Nematoda</taxon>
        <taxon>Chromadorea</taxon>
        <taxon>Rhabditida</taxon>
        <taxon>Tylenchina</taxon>
        <taxon>Tylenchomorpha</taxon>
        <taxon>Tylenchoidea</taxon>
        <taxon>Heteroderidae</taxon>
        <taxon>Heteroderinae</taxon>
        <taxon>Heterodera</taxon>
    </lineage>
</organism>
<feature type="region of interest" description="Disordered" evidence="1">
    <location>
        <begin position="290"/>
        <end position="331"/>
    </location>
</feature>
<comment type="caution">
    <text evidence="3">The sequence shown here is derived from an EMBL/GenBank/DDBJ whole genome shotgun (WGS) entry which is preliminary data.</text>
</comment>